<gene>
    <name evidence="2" type="ORF">OBRU01_20613</name>
</gene>
<dbReference type="InterPro" id="IPR054503">
    <property type="entry name" value="KDM3AB_Tudor"/>
</dbReference>
<evidence type="ECO:0000313" key="3">
    <source>
        <dbReference type="Proteomes" id="UP000037510"/>
    </source>
</evidence>
<dbReference type="EMBL" id="JTDY01005554">
    <property type="protein sequence ID" value="KOB66890.1"/>
    <property type="molecule type" value="Genomic_DNA"/>
</dbReference>
<sequence>MDRALVWGRLGGRGGAGSTHRIRLSLNSSNYNLIYGSVCNVEQEWDARLAGGDAIEATTLAALSAEAAGWRTMQDGQRILTTTPSVLGGCRAQVYRVAGATQWYTAVIVGVNEHTGLGGLWLVIPIKTL</sequence>
<dbReference type="Proteomes" id="UP000037510">
    <property type="component" value="Unassembled WGS sequence"/>
</dbReference>
<accession>A0A0L7KUT6</accession>
<keyword evidence="3" id="KW-1185">Reference proteome</keyword>
<organism evidence="2 3">
    <name type="scientific">Operophtera brumata</name>
    <name type="common">Winter moth</name>
    <name type="synonym">Phalaena brumata</name>
    <dbReference type="NCBI Taxonomy" id="104452"/>
    <lineage>
        <taxon>Eukaryota</taxon>
        <taxon>Metazoa</taxon>
        <taxon>Ecdysozoa</taxon>
        <taxon>Arthropoda</taxon>
        <taxon>Hexapoda</taxon>
        <taxon>Insecta</taxon>
        <taxon>Pterygota</taxon>
        <taxon>Neoptera</taxon>
        <taxon>Endopterygota</taxon>
        <taxon>Lepidoptera</taxon>
        <taxon>Glossata</taxon>
        <taxon>Ditrysia</taxon>
        <taxon>Geometroidea</taxon>
        <taxon>Geometridae</taxon>
        <taxon>Larentiinae</taxon>
        <taxon>Operophtera</taxon>
    </lineage>
</organism>
<evidence type="ECO:0000259" key="1">
    <source>
        <dbReference type="Pfam" id="PF22987"/>
    </source>
</evidence>
<dbReference type="AlphaFoldDB" id="A0A0L7KUT6"/>
<reference evidence="2 3" key="1">
    <citation type="journal article" date="2015" name="Genome Biol. Evol.">
        <title>The genome of winter moth (Operophtera brumata) provides a genomic perspective on sexual dimorphism and phenology.</title>
        <authorList>
            <person name="Derks M.F."/>
            <person name="Smit S."/>
            <person name="Salis L."/>
            <person name="Schijlen E."/>
            <person name="Bossers A."/>
            <person name="Mateman C."/>
            <person name="Pijl A.S."/>
            <person name="de Ridder D."/>
            <person name="Groenen M.A."/>
            <person name="Visser M.E."/>
            <person name="Megens H.J."/>
        </authorList>
    </citation>
    <scope>NUCLEOTIDE SEQUENCE [LARGE SCALE GENOMIC DNA]</scope>
    <source>
        <strain evidence="2">WM2013NL</strain>
        <tissue evidence="2">Head and thorax</tissue>
    </source>
</reference>
<dbReference type="STRING" id="104452.A0A0L7KUT6"/>
<name>A0A0L7KUT6_OPEBR</name>
<evidence type="ECO:0000313" key="2">
    <source>
        <dbReference type="EMBL" id="KOB66890.1"/>
    </source>
</evidence>
<feature type="domain" description="Lysine-specific demethylase 3A/B tudor" evidence="1">
    <location>
        <begin position="79"/>
        <end position="115"/>
    </location>
</feature>
<protein>
    <submittedName>
        <fullName evidence="2">Putative JmjC domain-containing histone demethylation protein 2C</fullName>
    </submittedName>
</protein>
<dbReference type="Pfam" id="PF22987">
    <property type="entry name" value="Tudor_KDM3B"/>
    <property type="match status" value="1"/>
</dbReference>
<proteinExistence type="predicted"/>
<comment type="caution">
    <text evidence="2">The sequence shown here is derived from an EMBL/GenBank/DDBJ whole genome shotgun (WGS) entry which is preliminary data.</text>
</comment>